<dbReference type="RefSeq" id="WP_185623261.1">
    <property type="nucleotide sequence ID" value="NZ_JABGBW010000001.1"/>
</dbReference>
<feature type="domain" description="Peptidase S74" evidence="2">
    <location>
        <begin position="751"/>
        <end position="861"/>
    </location>
</feature>
<dbReference type="InterPro" id="IPR010572">
    <property type="entry name" value="Tail_dom"/>
</dbReference>
<name>A0ABR6TIK5_9FIRM</name>
<dbReference type="Proteomes" id="UP000713904">
    <property type="component" value="Unassembled WGS sequence"/>
</dbReference>
<accession>A0ABR6TIK5</accession>
<protein>
    <recommendedName>
        <fullName evidence="2">Peptidase S74 domain-containing protein</fullName>
    </recommendedName>
</protein>
<organism evidence="3 4">
    <name type="scientific">Peptostreptococcus canis</name>
    <dbReference type="NCBI Taxonomy" id="1159213"/>
    <lineage>
        <taxon>Bacteria</taxon>
        <taxon>Bacillati</taxon>
        <taxon>Bacillota</taxon>
        <taxon>Clostridia</taxon>
        <taxon>Peptostreptococcales</taxon>
        <taxon>Peptostreptococcaceae</taxon>
        <taxon>Peptostreptococcus</taxon>
    </lineage>
</organism>
<sequence length="877" mass="98824">MYKVYCDNELIYSPSEDLNLINPKVELEVNKAGSFDFTILQNHFCYDKIYKLKSEICVLQNDIEIFAGRPTDIDIDFMNRKKIHCEGELAYLNDSVQRPHEYKGVNVREYLKFIIDSHNAQVDSKKKFEVGAVSVKDSNDYLLRYTNWESTLSVLYDDLIKNLGGYFFIRKVDGTRYLDYLEDYNHTNTQKIEFGENMLDFSKNFDTTDIATCVIPLGARLENPKIEALGERVTIESVNNGVDSIISPEAVNIYGKITKTITYDNVTLPSNLKRKGEEYLKFVQWEKLTLQVKAIDLSFIDGSFEQFKIGEYVRVVSKPHGMDANFPLRKMSIKLDKISDNTVTLGNSKSVSLSSSSIEASSEIKKELDMLPKKYEVMKIAQDNATALLTKALGGFILKTENELLIMDTNSIDTAKNVWRWNINGLGYSKNGYEGPFETAITMDGAIVADFLTVGEIRGENFNLDLNKGVMKFGSGAIDSDALSSELKRELKGSDGKAPKIFFAYANDVNGGDFSIQNSDNRSYMGMYTSFDELQSTDYRQYRWVKVKGEDGTDATIYDWIKDWNGTLTMIDGKRVVSPRIYAGSSYSGVYINENGIMAKNGSDTTVQIKSDGSVVFGNKIDRQIIIDTSGNVTIPKVRTSEIKGDGRLNLDANGYASISMSGNDLEIRNNSATIRFNSDGIEIAQGSRVLKGGSGYAGLQVAYGTVMEMGNSESNMNIRGEYGFWASQNGTQVIRADTNGTYGFGYHNTSDAKTKENIKRFESGTEFLRVNKNKKITDITKEEVIKFIEDAKFYLYNFKHNDKTNLSIMTQDVMGNVRDVLVNKDKKTGFFGIDLYNYSSMLHVTLQEELKKTEELKKEVENLTQEISKIKELLNS</sequence>
<comment type="caution">
    <text evidence="3">The sequence shown here is derived from an EMBL/GenBank/DDBJ whole genome shotgun (WGS) entry which is preliminary data.</text>
</comment>
<feature type="coiled-coil region" evidence="1">
    <location>
        <begin position="844"/>
        <end position="874"/>
    </location>
</feature>
<keyword evidence="4" id="KW-1185">Reference proteome</keyword>
<evidence type="ECO:0000313" key="3">
    <source>
        <dbReference type="EMBL" id="MBC2575224.1"/>
    </source>
</evidence>
<evidence type="ECO:0000256" key="1">
    <source>
        <dbReference type="SAM" id="Coils"/>
    </source>
</evidence>
<dbReference type="PROSITE" id="PS51688">
    <property type="entry name" value="ICA"/>
    <property type="match status" value="1"/>
</dbReference>
<gene>
    <name evidence="3" type="ORF">HLB29_00800</name>
</gene>
<reference evidence="3 4" key="1">
    <citation type="submission" date="2020-05" db="EMBL/GenBank/DDBJ databases">
        <title>Draft genome of xy-202 and genomic insight in genome of the genus Peptostreptococcus.</title>
        <authorList>
            <person name="Zhang Z."/>
        </authorList>
    </citation>
    <scope>NUCLEOTIDE SEQUENCE [LARGE SCALE GENOMIC DNA]</scope>
    <source>
        <strain evidence="3 4">DSM 27025</strain>
    </source>
</reference>
<dbReference type="EMBL" id="JABGBW010000001">
    <property type="protein sequence ID" value="MBC2575224.1"/>
    <property type="molecule type" value="Genomic_DNA"/>
</dbReference>
<dbReference type="InterPro" id="IPR030392">
    <property type="entry name" value="S74_ICA"/>
</dbReference>
<evidence type="ECO:0000313" key="4">
    <source>
        <dbReference type="Proteomes" id="UP000713904"/>
    </source>
</evidence>
<evidence type="ECO:0000259" key="2">
    <source>
        <dbReference type="PROSITE" id="PS51688"/>
    </source>
</evidence>
<dbReference type="Pfam" id="PF06605">
    <property type="entry name" value="Prophage_tail"/>
    <property type="match status" value="1"/>
</dbReference>
<keyword evidence="1" id="KW-0175">Coiled coil</keyword>
<proteinExistence type="predicted"/>